<dbReference type="Proteomes" id="UP000243140">
    <property type="component" value="Unassembled WGS sequence"/>
</dbReference>
<dbReference type="SUPFAM" id="SSF51905">
    <property type="entry name" value="FAD/NAD(P)-binding domain"/>
    <property type="match status" value="1"/>
</dbReference>
<keyword evidence="4" id="KW-1185">Reference proteome</keyword>
<dbReference type="Gene3D" id="3.50.50.60">
    <property type="entry name" value="FAD/NAD(P)-binding domain"/>
    <property type="match status" value="2"/>
</dbReference>
<organism evidence="3 4">
    <name type="scientific">Mycobacterium malmoense</name>
    <dbReference type="NCBI Taxonomy" id="1780"/>
    <lineage>
        <taxon>Bacteria</taxon>
        <taxon>Bacillati</taxon>
        <taxon>Actinomycetota</taxon>
        <taxon>Actinomycetes</taxon>
        <taxon>Mycobacteriales</taxon>
        <taxon>Mycobacteriaceae</taxon>
        <taxon>Mycobacterium</taxon>
    </lineage>
</organism>
<dbReference type="InterPro" id="IPR050631">
    <property type="entry name" value="PheA/TfdB_FAD_monoxygenase"/>
</dbReference>
<dbReference type="PANTHER" id="PTHR43476">
    <property type="entry name" value="3-(3-HYDROXY-PHENYL)PROPIONATE/3-HYDROXYCINNAMIC ACID HYDROXYLASE"/>
    <property type="match status" value="1"/>
</dbReference>
<dbReference type="NCBIfam" id="NF004833">
    <property type="entry name" value="PRK06185.1-1"/>
    <property type="match status" value="1"/>
</dbReference>
<feature type="domain" description="FAD-binding" evidence="2">
    <location>
        <begin position="6"/>
        <end position="345"/>
    </location>
</feature>
<evidence type="ECO:0000313" key="3">
    <source>
        <dbReference type="EMBL" id="ORA77450.1"/>
    </source>
</evidence>
<comment type="caution">
    <text evidence="3">The sequence shown here is derived from an EMBL/GenBank/DDBJ whole genome shotgun (WGS) entry which is preliminary data.</text>
</comment>
<dbReference type="Pfam" id="PF01494">
    <property type="entry name" value="FAD_binding_3"/>
    <property type="match status" value="1"/>
</dbReference>
<dbReference type="NCBIfam" id="NF004834">
    <property type="entry name" value="PRK06185.1-3"/>
    <property type="match status" value="1"/>
</dbReference>
<dbReference type="PRINTS" id="PR00420">
    <property type="entry name" value="RNGMNOXGNASE"/>
</dbReference>
<reference evidence="3 4" key="1">
    <citation type="submission" date="2017-02" db="EMBL/GenBank/DDBJ databases">
        <title>The new phylogeny of genus Mycobacterium.</title>
        <authorList>
            <person name="Tortoli E."/>
            <person name="Trovato A."/>
            <person name="Cirillo D.M."/>
        </authorList>
    </citation>
    <scope>NUCLEOTIDE SEQUENCE [LARGE SCALE GENOMIC DNA]</scope>
    <source>
        <strain evidence="3 4">IP1130001</strain>
    </source>
</reference>
<evidence type="ECO:0000259" key="2">
    <source>
        <dbReference type="Pfam" id="PF01494"/>
    </source>
</evidence>
<dbReference type="InterPro" id="IPR002938">
    <property type="entry name" value="FAD-bd"/>
</dbReference>
<name>A0ABX3SKW7_MYCMA</name>
<dbReference type="PANTHER" id="PTHR43476:SF5">
    <property type="entry name" value="FAD-DEPENDENT MONOOXYGENASE"/>
    <property type="match status" value="1"/>
</dbReference>
<accession>A0ABX3SKW7</accession>
<gene>
    <name evidence="3" type="ORF">BST29_23370</name>
</gene>
<protein>
    <recommendedName>
        <fullName evidence="2">FAD-binding domain-containing protein</fullName>
    </recommendedName>
</protein>
<dbReference type="RefSeq" id="WP_083012731.1">
    <property type="nucleotide sequence ID" value="NZ_CP060015.1"/>
</dbReference>
<keyword evidence="1" id="KW-0560">Oxidoreductase</keyword>
<dbReference type="InterPro" id="IPR036188">
    <property type="entry name" value="FAD/NAD-bd_sf"/>
</dbReference>
<evidence type="ECO:0000313" key="4">
    <source>
        <dbReference type="Proteomes" id="UP000243140"/>
    </source>
</evidence>
<sequence>MKVWQTTCLVVGGGPAGMMLAYLLARSGVQTTLVEKHGDFLRDFRGDTVHPSTTEIMHELGLLEEFLREVPHQTMEQLGIGFQGRTFDLIDFRHLPTACKYVVFMPQWDFLNFLADKAKRYPSFRLEMNTEATGLLREGDRITGITAQSPGGPVEIRADLTVACDGRWSVIRERSGLPVREFPMPIDVLWFRLPRTDLAPETLGYLGEGQIVIAINRGEYWQCGTIIDKGGFERVRAEGLPAFRSKVAAAAPFLTTSLNSLTNWDQVKLLSVRANRLRQWWLPGLLCIGDAAHAMSPVGGIGVNYAIADAVAAANFLAEPLRKGRVSDDDLRAVQKRRQTPTRIAQRLQAAQTVNLARMSRTAPPLWTLRLVSHSAPVKRLLGRIVGLGFRREHVRTVERV</sequence>
<evidence type="ECO:0000256" key="1">
    <source>
        <dbReference type="ARBA" id="ARBA00023002"/>
    </source>
</evidence>
<dbReference type="EMBL" id="MVHV01000041">
    <property type="protein sequence ID" value="ORA77450.1"/>
    <property type="molecule type" value="Genomic_DNA"/>
</dbReference>
<proteinExistence type="predicted"/>